<organism evidence="10 11">
    <name type="scientific">Helianthus annuus</name>
    <name type="common">Common sunflower</name>
    <dbReference type="NCBI Taxonomy" id="4232"/>
    <lineage>
        <taxon>Eukaryota</taxon>
        <taxon>Viridiplantae</taxon>
        <taxon>Streptophyta</taxon>
        <taxon>Embryophyta</taxon>
        <taxon>Tracheophyta</taxon>
        <taxon>Spermatophyta</taxon>
        <taxon>Magnoliopsida</taxon>
        <taxon>eudicotyledons</taxon>
        <taxon>Gunneridae</taxon>
        <taxon>Pentapetalae</taxon>
        <taxon>asterids</taxon>
        <taxon>campanulids</taxon>
        <taxon>Asterales</taxon>
        <taxon>Asteraceae</taxon>
        <taxon>Asteroideae</taxon>
        <taxon>Heliantheae alliance</taxon>
        <taxon>Heliantheae</taxon>
        <taxon>Helianthus</taxon>
    </lineage>
</organism>
<dbReference type="SFLD" id="SFLDS00005">
    <property type="entry name" value="Isoprenoid_Synthase_Type_I"/>
    <property type="match status" value="1"/>
</dbReference>
<dbReference type="EMBL" id="MNCJ02000328">
    <property type="protein sequence ID" value="KAF5773030.1"/>
    <property type="molecule type" value="Genomic_DNA"/>
</dbReference>
<dbReference type="InterPro" id="IPR050148">
    <property type="entry name" value="Terpene_synthase-like"/>
</dbReference>
<name>A0A251SQS2_HELAN</name>
<dbReference type="EMBL" id="CM007902">
    <property type="protein sequence ID" value="OTG01190.1"/>
    <property type="molecule type" value="Genomic_DNA"/>
</dbReference>
<reference evidence="9 11" key="1">
    <citation type="journal article" date="2017" name="Nature">
        <title>The sunflower genome provides insights into oil metabolism, flowering and Asterid evolution.</title>
        <authorList>
            <person name="Badouin H."/>
            <person name="Gouzy J."/>
            <person name="Grassa C.J."/>
            <person name="Murat F."/>
            <person name="Staton S.E."/>
            <person name="Cottret L."/>
            <person name="Lelandais-Briere C."/>
            <person name="Owens G.L."/>
            <person name="Carrere S."/>
            <person name="Mayjonade B."/>
            <person name="Legrand L."/>
            <person name="Gill N."/>
            <person name="Kane N.C."/>
            <person name="Bowers J.E."/>
            <person name="Hubner S."/>
            <person name="Bellec A."/>
            <person name="Berard A."/>
            <person name="Berges H."/>
            <person name="Blanchet N."/>
            <person name="Boniface M.C."/>
            <person name="Brunel D."/>
            <person name="Catrice O."/>
            <person name="Chaidir N."/>
            <person name="Claudel C."/>
            <person name="Donnadieu C."/>
            <person name="Faraut T."/>
            <person name="Fievet G."/>
            <person name="Helmstetter N."/>
            <person name="King M."/>
            <person name="Knapp S.J."/>
            <person name="Lai Z."/>
            <person name="Le Paslier M.C."/>
            <person name="Lippi Y."/>
            <person name="Lorenzon L."/>
            <person name="Mandel J.R."/>
            <person name="Marage G."/>
            <person name="Marchand G."/>
            <person name="Marquand E."/>
            <person name="Bret-Mestries E."/>
            <person name="Morien E."/>
            <person name="Nambeesan S."/>
            <person name="Nguyen T."/>
            <person name="Pegot-Espagnet P."/>
            <person name="Pouilly N."/>
            <person name="Raftis F."/>
            <person name="Sallet E."/>
            <person name="Schiex T."/>
            <person name="Thomas J."/>
            <person name="Vandecasteele C."/>
            <person name="Vares D."/>
            <person name="Vear F."/>
            <person name="Vautrin S."/>
            <person name="Crespi M."/>
            <person name="Mangin B."/>
            <person name="Burke J.M."/>
            <person name="Salse J."/>
            <person name="Munos S."/>
            <person name="Vincourt P."/>
            <person name="Rieseberg L.H."/>
            <person name="Langlade N.B."/>
        </authorList>
    </citation>
    <scope>NUCLEOTIDE SEQUENCE [LARGE SCALE GENOMIC DNA]</scope>
    <source>
        <strain evidence="11">cv. SF193</strain>
        <tissue evidence="9">Leaves</tissue>
    </source>
</reference>
<comment type="catalytic activity">
    <reaction evidence="5">
        <text>(2E,6E)-farnesyl diphosphate = (+)-(R)-germacrene A + diphosphate</text>
        <dbReference type="Rhea" id="RHEA:12516"/>
        <dbReference type="ChEBI" id="CHEBI:33019"/>
        <dbReference type="ChEBI" id="CHEBI:41595"/>
        <dbReference type="ChEBI" id="CHEBI:175763"/>
        <dbReference type="EC" id="4.2.3.23"/>
    </reaction>
    <physiologicalReaction direction="left-to-right" evidence="5">
        <dbReference type="Rhea" id="RHEA:12517"/>
    </physiologicalReaction>
</comment>
<dbReference type="PANTHER" id="PTHR31225">
    <property type="entry name" value="OS04G0344100 PROTEIN-RELATED"/>
    <property type="match status" value="1"/>
</dbReference>
<dbReference type="GO" id="GO:0000287">
    <property type="term" value="F:magnesium ion binding"/>
    <property type="evidence" value="ECO:0007669"/>
    <property type="project" value="InterPro"/>
</dbReference>
<evidence type="ECO:0000256" key="6">
    <source>
        <dbReference type="ARBA" id="ARBA00058144"/>
    </source>
</evidence>
<protein>
    <recommendedName>
        <fullName evidence="4">germacrene-A synthase</fullName>
        <ecNumber evidence="4">4.2.3.23</ecNumber>
    </recommendedName>
</protein>
<feature type="domain" description="Terpene synthase metal-binding" evidence="8">
    <location>
        <begin position="297"/>
        <end position="535"/>
    </location>
</feature>
<dbReference type="EC" id="4.2.3.23" evidence="4"/>
<dbReference type="InterPro" id="IPR008949">
    <property type="entry name" value="Isoprenoid_synthase_dom_sf"/>
</dbReference>
<dbReference type="GO" id="GO:0046246">
    <property type="term" value="P:terpene biosynthetic process"/>
    <property type="evidence" value="ECO:0000318"/>
    <property type="project" value="GO_Central"/>
</dbReference>
<dbReference type="Gramene" id="mRNA:HanXRQr2_Chr13g0584121">
    <property type="protein sequence ID" value="mRNA:HanXRQr2_Chr13g0584121"/>
    <property type="gene ID" value="HanXRQr2_Chr13g0584121"/>
</dbReference>
<dbReference type="InterPro" id="IPR036965">
    <property type="entry name" value="Terpene_synth_N_sf"/>
</dbReference>
<evidence type="ECO:0000256" key="3">
    <source>
        <dbReference type="ARBA" id="ARBA00022842"/>
    </source>
</evidence>
<dbReference type="Gene3D" id="1.50.10.130">
    <property type="entry name" value="Terpene synthase, N-terminal domain"/>
    <property type="match status" value="1"/>
</dbReference>
<dbReference type="InParanoid" id="A0A251SQS2"/>
<keyword evidence="10" id="KW-0808">Transferase</keyword>
<dbReference type="SUPFAM" id="SSF48576">
    <property type="entry name" value="Terpenoid synthases"/>
    <property type="match status" value="1"/>
</dbReference>
<dbReference type="OrthoDB" id="1936865at2759"/>
<dbReference type="GO" id="GO:0016740">
    <property type="term" value="F:transferase activity"/>
    <property type="evidence" value="ECO:0007669"/>
    <property type="project" value="UniProtKB-KW"/>
</dbReference>
<dbReference type="Pfam" id="PF03936">
    <property type="entry name" value="Terpene_synth_C"/>
    <property type="match status" value="1"/>
</dbReference>
<dbReference type="SFLD" id="SFLDG01019">
    <property type="entry name" value="Terpene_Cyclase_Like_1_C_Termi"/>
    <property type="match status" value="1"/>
</dbReference>
<evidence type="ECO:0000256" key="2">
    <source>
        <dbReference type="ARBA" id="ARBA00022723"/>
    </source>
</evidence>
<evidence type="ECO:0000313" key="9">
    <source>
        <dbReference type="EMBL" id="KAF5773030.1"/>
    </source>
</evidence>
<comment type="function">
    <text evidence="6">Sesquiterpene synthase involved in germacrene A biosynthesis. Germacrene A is a precursor of several sesquiterpene lactones.</text>
</comment>
<accession>A0A251SQS2</accession>
<dbReference type="InterPro" id="IPR008930">
    <property type="entry name" value="Terpenoid_cyclase/PrenylTrfase"/>
</dbReference>
<dbReference type="Gene3D" id="1.10.600.10">
    <property type="entry name" value="Farnesyl Diphosphate Synthase"/>
    <property type="match status" value="1"/>
</dbReference>
<keyword evidence="11" id="KW-1185">Reference proteome</keyword>
<evidence type="ECO:0000256" key="4">
    <source>
        <dbReference type="ARBA" id="ARBA00038973"/>
    </source>
</evidence>
<reference evidence="10" key="2">
    <citation type="submission" date="2017-02" db="EMBL/GenBank/DDBJ databases">
        <title>Sunflower complete genome.</title>
        <authorList>
            <person name="Langlade N."/>
            <person name="Munos S."/>
        </authorList>
    </citation>
    <scope>NUCLEOTIDE SEQUENCE [LARGE SCALE GENOMIC DNA]</scope>
    <source>
        <tissue evidence="10">Leaves</tissue>
    </source>
</reference>
<feature type="domain" description="Terpene synthase N-terminal" evidence="7">
    <location>
        <begin position="69"/>
        <end position="239"/>
    </location>
</feature>
<evidence type="ECO:0000313" key="11">
    <source>
        <dbReference type="Proteomes" id="UP000215914"/>
    </source>
</evidence>
<keyword evidence="9" id="KW-0456">Lyase</keyword>
<gene>
    <name evidence="10" type="ORF">HannXRQ_Chr13g0399371</name>
    <name evidence="9" type="ORF">HanXRQr2_Chr13g0584121</name>
</gene>
<dbReference type="FunCoup" id="A0A251SQS2">
    <property type="interactions" value="370"/>
</dbReference>
<dbReference type="FunFam" id="1.50.10.130:FF:000001">
    <property type="entry name" value="Isoprene synthase, chloroplastic"/>
    <property type="match status" value="1"/>
</dbReference>
<evidence type="ECO:0000256" key="1">
    <source>
        <dbReference type="ARBA" id="ARBA00001946"/>
    </source>
</evidence>
<keyword evidence="3" id="KW-0460">Magnesium</keyword>
<dbReference type="CDD" id="cd00684">
    <property type="entry name" value="Terpene_cyclase_plant_C1"/>
    <property type="match status" value="1"/>
</dbReference>
<dbReference type="AlphaFoldDB" id="A0A251SQS2"/>
<keyword evidence="2" id="KW-0479">Metal-binding</keyword>
<proteinExistence type="predicted"/>
<dbReference type="GO" id="GO:0034005">
    <property type="term" value="F:germacrene-A synthase activity"/>
    <property type="evidence" value="ECO:0007669"/>
    <property type="project" value="UniProtKB-EC"/>
</dbReference>
<dbReference type="PANTHER" id="PTHR31225:SF9">
    <property type="entry name" value="TERPENE SYNTHASE 10"/>
    <property type="match status" value="1"/>
</dbReference>
<dbReference type="GO" id="GO:0016102">
    <property type="term" value="P:diterpenoid biosynthetic process"/>
    <property type="evidence" value="ECO:0007669"/>
    <property type="project" value="InterPro"/>
</dbReference>
<dbReference type="FunFam" id="1.10.600.10:FF:000007">
    <property type="entry name" value="Isoprene synthase, chloroplastic"/>
    <property type="match status" value="1"/>
</dbReference>
<dbReference type="InterPro" id="IPR001906">
    <property type="entry name" value="Terpene_synth_N"/>
</dbReference>
<dbReference type="GO" id="GO:0010333">
    <property type="term" value="F:terpene synthase activity"/>
    <property type="evidence" value="ECO:0000318"/>
    <property type="project" value="GO_Central"/>
</dbReference>
<evidence type="ECO:0000313" key="10">
    <source>
        <dbReference type="EMBL" id="OTG01190.1"/>
    </source>
</evidence>
<sequence length="594" mass="69060">MASICSISCSILHYKNHHDRCRQFDIGRPLHSSQSTSKKRITAKVVKTVEPVPRRSANYAPSLWSFDDIQSLSSEYTGEDYNARANTLKDGVRMIIRKVGGPLSTLELIDDLQRLGISYHFEDEIRNLLDVIYNNYFKTHDKWNTMDLNLKALGFRLLRQHGYNQVPQDIFHNFKDKTQNLKPHSLEDMMVMLNLYEASYHSFEDESILDDVSDFTANYLKENQNKMDESISSLVSHALELPLHWRVPRIESKWFIDVYEKRSDMNPTLLELAKLDFNMVQAVHIEDLKQASRWWRNLKWARELSFIRDSLVPSFLWTVGFGYLPHYSIGRSSLVRCVAMVTAIDDIYDVYGTLDELQRFTNVIDRWDIDAIEELPDYMKIGFHGFYNTINEISYDTLRNTGILILPYLKKAWADLCKAYLVEARWYYSGYKPTLQEYLDNGYVSISGPVVLMHAKFATSVGATQEILQRMEEFEKIDRYSSLVLRLADDLGTSTDELARGDIPKSIQCYMHESGATEEEARKYIKEMIRDTWKKLNKERTRANSQFSREYVEYASNMARMAQFMYGEGDGHGRPDITKSHLSSLLFNAIEGTK</sequence>
<dbReference type="OMA" id="HNSINDM"/>
<dbReference type="InterPro" id="IPR044814">
    <property type="entry name" value="Terpene_cyclase_plant_C1"/>
</dbReference>
<dbReference type="Proteomes" id="UP000215914">
    <property type="component" value="Chromosome 13"/>
</dbReference>
<dbReference type="SUPFAM" id="SSF48239">
    <property type="entry name" value="Terpenoid cyclases/Protein prenyltransferases"/>
    <property type="match status" value="1"/>
</dbReference>
<dbReference type="Pfam" id="PF01397">
    <property type="entry name" value="Terpene_synth"/>
    <property type="match status" value="1"/>
</dbReference>
<evidence type="ECO:0000259" key="8">
    <source>
        <dbReference type="Pfam" id="PF03936"/>
    </source>
</evidence>
<dbReference type="InterPro" id="IPR005630">
    <property type="entry name" value="Terpene_synthase_metal-bd"/>
</dbReference>
<evidence type="ECO:0000259" key="7">
    <source>
        <dbReference type="Pfam" id="PF01397"/>
    </source>
</evidence>
<dbReference type="InterPro" id="IPR034741">
    <property type="entry name" value="Terpene_cyclase-like_1_C"/>
</dbReference>
<reference evidence="9" key="3">
    <citation type="submission" date="2020-06" db="EMBL/GenBank/DDBJ databases">
        <title>Helianthus annuus Genome sequencing and assembly Release 2.</title>
        <authorList>
            <person name="Gouzy J."/>
            <person name="Langlade N."/>
            <person name="Munos S."/>
        </authorList>
    </citation>
    <scope>NUCLEOTIDE SEQUENCE</scope>
    <source>
        <tissue evidence="9">Leaves</tissue>
    </source>
</reference>
<evidence type="ECO:0000256" key="5">
    <source>
        <dbReference type="ARBA" id="ARBA00052685"/>
    </source>
</evidence>
<comment type="cofactor">
    <cofactor evidence="1">
        <name>Mg(2+)</name>
        <dbReference type="ChEBI" id="CHEBI:18420"/>
    </cofactor>
</comment>